<accession>A0A9D1CFU5</accession>
<dbReference type="Pfam" id="PF02405">
    <property type="entry name" value="MlaE"/>
    <property type="match status" value="1"/>
</dbReference>
<comment type="similarity">
    <text evidence="2 7">Belongs to the MlaE permease family.</text>
</comment>
<feature type="transmembrane region" description="Helical" evidence="7">
    <location>
        <begin position="12"/>
        <end position="31"/>
    </location>
</feature>
<gene>
    <name evidence="8" type="ORF">EYH37_05615</name>
</gene>
<evidence type="ECO:0000256" key="7">
    <source>
        <dbReference type="RuleBase" id="RU362044"/>
    </source>
</evidence>
<name>A0A9D1CFU5_AQUAO</name>
<dbReference type="InterPro" id="IPR030802">
    <property type="entry name" value="Permease_MalE"/>
</dbReference>
<sequence length="253" mass="27459">MPFSFRSKLLSLLNSIGEATLIALWAVWFLFKKPPKFEHFIKQLAYIGAETLPVVAVTSFFAGGVIVVETYSIFHRFNAEHLLGAVVAISMARELGPVLTALMVVARVGSAMTAQIGTMKITEQIDALRVLAVNPIRYLVTPRLFASILSLPLLTIVADVIGIFGGWFVAVKLFGVNDYLFWQKIRDIAELSDFTGGLLKSAVFGFLIAVVSCYFGFSTKGGTEGVGKATTASVVTASMLVLITDYFLSALLF</sequence>
<evidence type="ECO:0000256" key="1">
    <source>
        <dbReference type="ARBA" id="ARBA00004141"/>
    </source>
</evidence>
<feature type="transmembrane region" description="Helical" evidence="7">
    <location>
        <begin position="229"/>
        <end position="248"/>
    </location>
</feature>
<dbReference type="GO" id="GO:0043190">
    <property type="term" value="C:ATP-binding cassette (ABC) transporter complex"/>
    <property type="evidence" value="ECO:0007669"/>
    <property type="project" value="InterPro"/>
</dbReference>
<evidence type="ECO:0000256" key="5">
    <source>
        <dbReference type="ARBA" id="ARBA00022989"/>
    </source>
</evidence>
<evidence type="ECO:0000256" key="6">
    <source>
        <dbReference type="ARBA" id="ARBA00023136"/>
    </source>
</evidence>
<comment type="caution">
    <text evidence="8">The sequence shown here is derived from an EMBL/GenBank/DDBJ whole genome shotgun (WGS) entry which is preliminary data.</text>
</comment>
<dbReference type="GO" id="GO:0005548">
    <property type="term" value="F:phospholipid transporter activity"/>
    <property type="evidence" value="ECO:0007669"/>
    <property type="project" value="TreeGrafter"/>
</dbReference>
<dbReference type="AlphaFoldDB" id="A0A9D1CFU5"/>
<keyword evidence="3" id="KW-0813">Transport</keyword>
<evidence type="ECO:0000256" key="3">
    <source>
        <dbReference type="ARBA" id="ARBA00022448"/>
    </source>
</evidence>
<dbReference type="PANTHER" id="PTHR30188:SF4">
    <property type="entry name" value="PROTEIN TRIGALACTOSYLDIACYLGLYCEROL 1, CHLOROPLASTIC"/>
    <property type="match status" value="1"/>
</dbReference>
<evidence type="ECO:0000256" key="2">
    <source>
        <dbReference type="ARBA" id="ARBA00007556"/>
    </source>
</evidence>
<evidence type="ECO:0000256" key="4">
    <source>
        <dbReference type="ARBA" id="ARBA00022692"/>
    </source>
</evidence>
<keyword evidence="6 7" id="KW-0472">Membrane</keyword>
<feature type="transmembrane region" description="Helical" evidence="7">
    <location>
        <begin position="144"/>
        <end position="170"/>
    </location>
</feature>
<organism evidence="8 9">
    <name type="scientific">Aquifex aeolicus</name>
    <dbReference type="NCBI Taxonomy" id="63363"/>
    <lineage>
        <taxon>Bacteria</taxon>
        <taxon>Pseudomonadati</taxon>
        <taxon>Aquificota</taxon>
        <taxon>Aquificia</taxon>
        <taxon>Aquificales</taxon>
        <taxon>Aquificaceae</taxon>
        <taxon>Aquifex</taxon>
    </lineage>
</organism>
<reference evidence="8" key="1">
    <citation type="journal article" date="2020" name="ISME J.">
        <title>Gammaproteobacteria mediating utilization of methyl-, sulfur- and petroleum organic compounds in deep ocean hydrothermal plumes.</title>
        <authorList>
            <person name="Zhou Z."/>
            <person name="Liu Y."/>
            <person name="Pan J."/>
            <person name="Cron B.R."/>
            <person name="Toner B.M."/>
            <person name="Anantharaman K."/>
            <person name="Breier J.A."/>
            <person name="Dick G.J."/>
            <person name="Li M."/>
        </authorList>
    </citation>
    <scope>NUCLEOTIDE SEQUENCE</scope>
    <source>
        <strain evidence="8">SZUA-1501</strain>
    </source>
</reference>
<dbReference type="Proteomes" id="UP000606463">
    <property type="component" value="Unassembled WGS sequence"/>
</dbReference>
<dbReference type="PANTHER" id="PTHR30188">
    <property type="entry name" value="ABC TRANSPORTER PERMEASE PROTEIN-RELATED"/>
    <property type="match status" value="1"/>
</dbReference>
<feature type="transmembrane region" description="Helical" evidence="7">
    <location>
        <begin position="198"/>
        <end position="217"/>
    </location>
</feature>
<protein>
    <submittedName>
        <fullName evidence="8">ABC transporter permease</fullName>
    </submittedName>
</protein>
<keyword evidence="4 7" id="KW-0812">Transmembrane</keyword>
<evidence type="ECO:0000313" key="8">
    <source>
        <dbReference type="EMBL" id="HIP98816.1"/>
    </source>
</evidence>
<feature type="transmembrane region" description="Helical" evidence="7">
    <location>
        <begin position="51"/>
        <end position="74"/>
    </location>
</feature>
<proteinExistence type="inferred from homology"/>
<evidence type="ECO:0000313" key="9">
    <source>
        <dbReference type="Proteomes" id="UP000606463"/>
    </source>
</evidence>
<dbReference type="NCBIfam" id="TIGR00056">
    <property type="entry name" value="MlaE family lipid ABC transporter permease subunit"/>
    <property type="match status" value="1"/>
</dbReference>
<dbReference type="EMBL" id="DQVE01000056">
    <property type="protein sequence ID" value="HIP98816.1"/>
    <property type="molecule type" value="Genomic_DNA"/>
</dbReference>
<comment type="subcellular location">
    <subcellularLocation>
        <location evidence="1">Membrane</location>
        <topology evidence="1">Multi-pass membrane protein</topology>
    </subcellularLocation>
</comment>
<dbReference type="InterPro" id="IPR003453">
    <property type="entry name" value="ABC_MlaE_roteobac"/>
</dbReference>
<keyword evidence="5 7" id="KW-1133">Transmembrane helix</keyword>